<dbReference type="Pfam" id="PF02321">
    <property type="entry name" value="OEP"/>
    <property type="match status" value="2"/>
</dbReference>
<keyword evidence="3" id="KW-0175">Coiled coil</keyword>
<dbReference type="AlphaFoldDB" id="A0A2N6VCK1"/>
<feature type="chain" id="PRO_5041002820" evidence="2">
    <location>
        <begin position="21"/>
        <end position="483"/>
    </location>
</feature>
<accession>A0A2N6VCK1</accession>
<feature type="signal peptide" evidence="2">
    <location>
        <begin position="1"/>
        <end position="20"/>
    </location>
</feature>
<proteinExistence type="inferred from homology"/>
<evidence type="ECO:0000256" key="3">
    <source>
        <dbReference type="SAM" id="Coils"/>
    </source>
</evidence>
<name>A0A2N6VCK1_9GAMM</name>
<comment type="subcellular location">
    <subcellularLocation>
        <location evidence="2">Cell outer membrane</location>
        <topology evidence="2">Lipid-anchor</topology>
    </subcellularLocation>
</comment>
<dbReference type="GO" id="GO:0009279">
    <property type="term" value="C:cell outer membrane"/>
    <property type="evidence" value="ECO:0007669"/>
    <property type="project" value="UniProtKB-SubCell"/>
</dbReference>
<dbReference type="Gene3D" id="1.20.1600.10">
    <property type="entry name" value="Outer membrane efflux proteins (OEP)"/>
    <property type="match status" value="1"/>
</dbReference>
<dbReference type="Proteomes" id="UP001164081">
    <property type="component" value="Chromosome"/>
</dbReference>
<keyword evidence="2" id="KW-0449">Lipoprotein</keyword>
<comment type="similarity">
    <text evidence="1 2">Belongs to the outer membrane factor (OMF) (TC 1.B.17) family.</text>
</comment>
<dbReference type="SUPFAM" id="SSF56954">
    <property type="entry name" value="Outer membrane efflux proteins (OEP)"/>
    <property type="match status" value="1"/>
</dbReference>
<reference evidence="5" key="1">
    <citation type="journal article" date="2022" name="J Glob Antimicrob Resist">
        <title>Comparative analysis of IMP-4- and OXA-58-containing plasmids of three carbapenemase-producing Acinetobacter ursingii strains in the Netherlands.</title>
        <authorList>
            <person name="Hendrickx A.P.A."/>
            <person name="Schade R.P."/>
            <person name="Landman F."/>
            <person name="Bosch T."/>
            <person name="Schouls L.M."/>
            <person name="van Dijk K."/>
        </authorList>
    </citation>
    <scope>NUCLEOTIDE SEQUENCE</scope>
    <source>
        <strain evidence="4">RIVM_C010559</strain>
        <strain evidence="5">RIVM_C010761</strain>
    </source>
</reference>
<sequence>MQKVWSISGRSIAVSALALALTACQSMRGPEPVTKADIPGSYSYGASGTSIAEQGYKDFFSDPRLLQVIELALDNNRDLRTATLNIQRAQQQYQITENNQLPTIGASGSAVRQVTPTRDPNNPYSTFQVGLGVTSYELDFWGRVRSLKDAALDNYLATQSARDATQISLVSQVAQAWLSYSFASANLKLADQTLKAQLDSYNLNKKRFDVGIDSEVPLRQAQISVETARNDVANYKTQIAQAQNLLNLLVGQPVPQNLLPNQPVKSVTRQNLFATGLPSDLLNNRPDVKSAEYQLSAAGANIGAAKAALFPTISLTGSAGYASAELSDLFKSGSGMWSIGPSINLPIFDWGTRRANIKISETDQKIALSDYEKSIQSAFREVNDALATRANIGDRISAQRRLVEATNTTYNLSNARFRAGIDNYLTVLDAQRSSYSAEQGLLLLEQANLNNQIELYKTLGGGVKANTTDTVVHQPSSADLKKQ</sequence>
<keyword evidence="2" id="KW-0472">Membrane</keyword>
<evidence type="ECO:0000256" key="2">
    <source>
        <dbReference type="RuleBase" id="RU362097"/>
    </source>
</evidence>
<dbReference type="NCBIfam" id="NF033143">
    <property type="entry name" value="efflux_OM_AdeK"/>
    <property type="match status" value="1"/>
</dbReference>
<keyword evidence="2" id="KW-0564">Palmitate</keyword>
<dbReference type="PROSITE" id="PS51257">
    <property type="entry name" value="PROKAR_LIPOPROTEIN"/>
    <property type="match status" value="1"/>
</dbReference>
<evidence type="ECO:0000313" key="5">
    <source>
        <dbReference type="EMBL" id="UYF76993.1"/>
    </source>
</evidence>
<keyword evidence="2" id="KW-0732">Signal</keyword>
<dbReference type="PANTHER" id="PTHR30203:SF32">
    <property type="entry name" value="CATION EFFLUX SYSTEM PROTEIN CUSC"/>
    <property type="match status" value="1"/>
</dbReference>
<dbReference type="EMBL" id="CP089051">
    <property type="protein sequence ID" value="UYF73273.1"/>
    <property type="molecule type" value="Genomic_DNA"/>
</dbReference>
<gene>
    <name evidence="5" type="primary">adeK</name>
    <name evidence="5" type="ORF">LSO58_12130</name>
    <name evidence="4" type="ORF">LSO60_04830</name>
</gene>
<dbReference type="NCBIfam" id="TIGR01845">
    <property type="entry name" value="outer_NodT"/>
    <property type="match status" value="1"/>
</dbReference>
<protein>
    <submittedName>
        <fullName evidence="5">Multidrug efflux RND transporter AdeIJK outer membrane channel subunit AdeK</fullName>
    </submittedName>
</protein>
<dbReference type="InterPro" id="IPR010131">
    <property type="entry name" value="MdtP/NodT-like"/>
</dbReference>
<dbReference type="EMBL" id="CP089044">
    <property type="protein sequence ID" value="UYF76993.1"/>
    <property type="molecule type" value="Genomic_DNA"/>
</dbReference>
<feature type="coiled-coil region" evidence="3">
    <location>
        <begin position="218"/>
        <end position="252"/>
    </location>
</feature>
<dbReference type="Gene3D" id="2.20.200.10">
    <property type="entry name" value="Outer membrane efflux proteins (OEP)"/>
    <property type="match status" value="1"/>
</dbReference>
<dbReference type="GO" id="GO:0015562">
    <property type="term" value="F:efflux transmembrane transporter activity"/>
    <property type="evidence" value="ECO:0007669"/>
    <property type="project" value="InterPro"/>
</dbReference>
<evidence type="ECO:0000313" key="6">
    <source>
        <dbReference type="Proteomes" id="UP001164081"/>
    </source>
</evidence>
<dbReference type="Proteomes" id="UP001164064">
    <property type="component" value="Chromosome"/>
</dbReference>
<keyword evidence="2" id="KW-1134">Transmembrane beta strand</keyword>
<dbReference type="PANTHER" id="PTHR30203">
    <property type="entry name" value="OUTER MEMBRANE CATION EFFLUX PROTEIN"/>
    <property type="match status" value="1"/>
</dbReference>
<dbReference type="RefSeq" id="WP_004990394.1">
    <property type="nucleotide sequence ID" value="NZ_AP018824.1"/>
</dbReference>
<dbReference type="InterPro" id="IPR003423">
    <property type="entry name" value="OMP_efflux"/>
</dbReference>
<evidence type="ECO:0000313" key="4">
    <source>
        <dbReference type="EMBL" id="UYF73273.1"/>
    </source>
</evidence>
<keyword evidence="2" id="KW-0812">Transmembrane</keyword>
<evidence type="ECO:0000256" key="1">
    <source>
        <dbReference type="ARBA" id="ARBA00007613"/>
    </source>
</evidence>
<organism evidence="5 6">
    <name type="scientific">Acinetobacter ursingii</name>
    <dbReference type="NCBI Taxonomy" id="108980"/>
    <lineage>
        <taxon>Bacteria</taxon>
        <taxon>Pseudomonadati</taxon>
        <taxon>Pseudomonadota</taxon>
        <taxon>Gammaproteobacteria</taxon>
        <taxon>Moraxellales</taxon>
        <taxon>Moraxellaceae</taxon>
        <taxon>Acinetobacter</taxon>
    </lineage>
</organism>